<feature type="domain" description="Auxiliary Activity family 9 catalytic" evidence="17">
    <location>
        <begin position="477"/>
        <end position="674"/>
    </location>
</feature>
<keyword evidence="12" id="KW-0624">Polysaccharide degradation</keyword>
<feature type="domain" description="Auxiliary Activity family 9 catalytic" evidence="17">
    <location>
        <begin position="21"/>
        <end position="222"/>
    </location>
</feature>
<evidence type="ECO:0000256" key="1">
    <source>
        <dbReference type="ARBA" id="ARBA00001973"/>
    </source>
</evidence>
<evidence type="ECO:0000313" key="18">
    <source>
        <dbReference type="EMBL" id="PPQ86655.1"/>
    </source>
</evidence>
<comment type="subcellular location">
    <subcellularLocation>
        <location evidence="2">Secreted</location>
    </subcellularLocation>
</comment>
<keyword evidence="10" id="KW-1015">Disulfide bond</keyword>
<dbReference type="GO" id="GO:0046872">
    <property type="term" value="F:metal ion binding"/>
    <property type="evidence" value="ECO:0007669"/>
    <property type="project" value="UniProtKB-KW"/>
</dbReference>
<evidence type="ECO:0000256" key="6">
    <source>
        <dbReference type="ARBA" id="ARBA00023001"/>
    </source>
</evidence>
<dbReference type="InParanoid" id="A0A409X7E3"/>
<dbReference type="AlphaFoldDB" id="A0A409X7E3"/>
<proteinExistence type="inferred from homology"/>
<keyword evidence="3" id="KW-0964">Secreted</keyword>
<dbReference type="InterPro" id="IPR005103">
    <property type="entry name" value="AA9_LPMO"/>
</dbReference>
<evidence type="ECO:0000259" key="17">
    <source>
        <dbReference type="Pfam" id="PF03443"/>
    </source>
</evidence>
<comment type="similarity">
    <text evidence="13">Belongs to the polysaccharide monooxygenase AA9 family.</text>
</comment>
<keyword evidence="4" id="KW-0479">Metal-binding</keyword>
<name>A0A409X7E3_PSICY</name>
<evidence type="ECO:0000256" key="12">
    <source>
        <dbReference type="ARBA" id="ARBA00023326"/>
    </source>
</evidence>
<evidence type="ECO:0000313" key="19">
    <source>
        <dbReference type="Proteomes" id="UP000283269"/>
    </source>
</evidence>
<protein>
    <recommendedName>
        <fullName evidence="15">lytic cellulose monooxygenase (C4-dehydrogenating)</fullName>
        <ecNumber evidence="15">1.14.99.56</ecNumber>
    </recommendedName>
</protein>
<dbReference type="GO" id="GO:0030245">
    <property type="term" value="P:cellulose catabolic process"/>
    <property type="evidence" value="ECO:0007669"/>
    <property type="project" value="UniProtKB-KW"/>
</dbReference>
<evidence type="ECO:0000256" key="8">
    <source>
        <dbReference type="ARBA" id="ARBA00023008"/>
    </source>
</evidence>
<dbReference type="InterPro" id="IPR049892">
    <property type="entry name" value="AA9"/>
</dbReference>
<dbReference type="CDD" id="cd21175">
    <property type="entry name" value="LPMO_AA9"/>
    <property type="match status" value="3"/>
</dbReference>
<evidence type="ECO:0000256" key="9">
    <source>
        <dbReference type="ARBA" id="ARBA00023033"/>
    </source>
</evidence>
<feature type="domain" description="Auxiliary Activity family 9 catalytic" evidence="17">
    <location>
        <begin position="232"/>
        <end position="425"/>
    </location>
</feature>
<dbReference type="STRING" id="93625.A0A409X7E3"/>
<reference evidence="18 19" key="1">
    <citation type="journal article" date="2018" name="Evol. Lett.">
        <title>Horizontal gene cluster transfer increased hallucinogenic mushroom diversity.</title>
        <authorList>
            <person name="Reynolds H.T."/>
            <person name="Vijayakumar V."/>
            <person name="Gluck-Thaler E."/>
            <person name="Korotkin H.B."/>
            <person name="Matheny P.B."/>
            <person name="Slot J.C."/>
        </authorList>
    </citation>
    <scope>NUCLEOTIDE SEQUENCE [LARGE SCALE GENOMIC DNA]</scope>
    <source>
        <strain evidence="18 19">2631</strain>
    </source>
</reference>
<dbReference type="EC" id="1.14.99.56" evidence="15"/>
<dbReference type="EMBL" id="NHYD01002450">
    <property type="protein sequence ID" value="PPQ86655.1"/>
    <property type="molecule type" value="Genomic_DNA"/>
</dbReference>
<evidence type="ECO:0000256" key="15">
    <source>
        <dbReference type="ARBA" id="ARBA00047174"/>
    </source>
</evidence>
<dbReference type="PANTHER" id="PTHR33353:SF10">
    <property type="entry name" value="ENDO-BETA-1,4-GLUCANASE D"/>
    <property type="match status" value="1"/>
</dbReference>
<evidence type="ECO:0000256" key="16">
    <source>
        <dbReference type="SAM" id="SignalP"/>
    </source>
</evidence>
<dbReference type="PANTHER" id="PTHR33353">
    <property type="entry name" value="PUTATIVE (AFU_ORTHOLOGUE AFUA_1G12560)-RELATED"/>
    <property type="match status" value="1"/>
</dbReference>
<evidence type="ECO:0000256" key="7">
    <source>
        <dbReference type="ARBA" id="ARBA00023002"/>
    </source>
</evidence>
<keyword evidence="19" id="KW-1185">Reference proteome</keyword>
<feature type="signal peptide" evidence="16">
    <location>
        <begin position="1"/>
        <end position="20"/>
    </location>
</feature>
<keyword evidence="9" id="KW-0503">Monooxygenase</keyword>
<evidence type="ECO:0000256" key="14">
    <source>
        <dbReference type="ARBA" id="ARBA00045077"/>
    </source>
</evidence>
<keyword evidence="11" id="KW-0119">Carbohydrate metabolism</keyword>
<evidence type="ECO:0000256" key="13">
    <source>
        <dbReference type="ARBA" id="ARBA00044502"/>
    </source>
</evidence>
<dbReference type="Proteomes" id="UP000283269">
    <property type="component" value="Unassembled WGS sequence"/>
</dbReference>
<dbReference type="GO" id="GO:0005576">
    <property type="term" value="C:extracellular region"/>
    <property type="evidence" value="ECO:0007669"/>
    <property type="project" value="UniProtKB-SubCell"/>
</dbReference>
<sequence>MFCKKISLTALLSLAASVSAHYTFPDLIVNGVNTGDWVNIRRTNNYNSQAPVTDVTSADFRCYTSQTGATASTANVAAGSTIGIGADQSVYHPGVVNVYMAKAPGNVTTFDGSGAVWFKVFQISAVTDGGKTITFPGQNINAVTFTIPKNLPSGQYLVRAEQIALHAASTFGGAQFYLSCAQINVTGGGSGTPGPLVSIPGVYTGKEPGIMLNIYYPIPTTYVQPGPAVWNTFPDLLLNGVSTGDWVNVRKTNNFNTQSPVTDVTSADFRCYTSQTGATASTATVAAGSKIGIGADGPMYHPGVVNVYMAKAPSNATTFDGSGSVWFKVYQISAVTDGGSTITFPAQNLNSVSFTIPKNLPTGQYLVRMEQIALHAASTFQGAQFYLSCAQINVTGGGSGTPGPLVAIPGVYTGKEPGIMLNIYYRRFHFVSSLSTLTKLFNSCPCYLRTAWSLATMFSKQLILSFLVSSATLVSAHYTFPTLLINGVGTGNWVNVRRTNNFNTRSPVTDVSSQDIRCYTSETRATAQTATVTAGSQIGFRADEPIYHAGVLNIYMAKAPGSAASFDGSGNVWFKVHQISAVTDGGKTISFPSSNLQDVTFTIPKSIPSGEYLVRVEHIALHSASSFQGAQFYISCAQINVTGGGNGSPGPLVSFPGAYSGRESGIQLNIYYPVPATYVQPGPVRFHTVFAVILIGSYPLRLTGCLEWMKAFRIYKFWRTPRNALLCFALKQIATILCPQLNHLFQAKGRDFDLTCILRTESLLSVWTVF</sequence>
<keyword evidence="8" id="KW-0186">Copper</keyword>
<accession>A0A409X7E3</accession>
<keyword evidence="5 16" id="KW-0732">Signal</keyword>
<evidence type="ECO:0000256" key="2">
    <source>
        <dbReference type="ARBA" id="ARBA00004613"/>
    </source>
</evidence>
<dbReference type="Gene3D" id="2.70.50.70">
    <property type="match status" value="3"/>
</dbReference>
<gene>
    <name evidence="18" type="ORF">CVT25_006839</name>
</gene>
<evidence type="ECO:0000256" key="4">
    <source>
        <dbReference type="ARBA" id="ARBA00022723"/>
    </source>
</evidence>
<dbReference type="Pfam" id="PF03443">
    <property type="entry name" value="AA9"/>
    <property type="match status" value="3"/>
</dbReference>
<evidence type="ECO:0000256" key="5">
    <source>
        <dbReference type="ARBA" id="ARBA00022729"/>
    </source>
</evidence>
<feature type="chain" id="PRO_5019491783" description="lytic cellulose monooxygenase (C4-dehydrogenating)" evidence="16">
    <location>
        <begin position="21"/>
        <end position="770"/>
    </location>
</feature>
<comment type="caution">
    <text evidence="18">The sequence shown here is derived from an EMBL/GenBank/DDBJ whole genome shotgun (WGS) entry which is preliminary data.</text>
</comment>
<dbReference type="GO" id="GO:0004497">
    <property type="term" value="F:monooxygenase activity"/>
    <property type="evidence" value="ECO:0007669"/>
    <property type="project" value="UniProtKB-KW"/>
</dbReference>
<evidence type="ECO:0000256" key="10">
    <source>
        <dbReference type="ARBA" id="ARBA00023157"/>
    </source>
</evidence>
<keyword evidence="6" id="KW-0136">Cellulose degradation</keyword>
<comment type="cofactor">
    <cofactor evidence="1">
        <name>Cu(2+)</name>
        <dbReference type="ChEBI" id="CHEBI:29036"/>
    </cofactor>
</comment>
<evidence type="ECO:0000256" key="3">
    <source>
        <dbReference type="ARBA" id="ARBA00022525"/>
    </source>
</evidence>
<dbReference type="OrthoDB" id="3496539at2759"/>
<evidence type="ECO:0000256" key="11">
    <source>
        <dbReference type="ARBA" id="ARBA00023277"/>
    </source>
</evidence>
<keyword evidence="7" id="KW-0560">Oxidoreductase</keyword>
<comment type="catalytic activity">
    <reaction evidence="14">
        <text>[(1-&gt;4)-beta-D-glucosyl]n+m + reduced acceptor + O2 = 4-dehydro-beta-D-glucosyl-[(1-&gt;4)-beta-D-glucosyl]n-1 + [(1-&gt;4)-beta-D-glucosyl]m + acceptor + H2O.</text>
        <dbReference type="EC" id="1.14.99.56"/>
    </reaction>
</comment>
<organism evidence="18 19">
    <name type="scientific">Psilocybe cyanescens</name>
    <dbReference type="NCBI Taxonomy" id="93625"/>
    <lineage>
        <taxon>Eukaryota</taxon>
        <taxon>Fungi</taxon>
        <taxon>Dikarya</taxon>
        <taxon>Basidiomycota</taxon>
        <taxon>Agaricomycotina</taxon>
        <taxon>Agaricomycetes</taxon>
        <taxon>Agaricomycetidae</taxon>
        <taxon>Agaricales</taxon>
        <taxon>Agaricineae</taxon>
        <taxon>Strophariaceae</taxon>
        <taxon>Psilocybe</taxon>
    </lineage>
</organism>